<evidence type="ECO:0000256" key="6">
    <source>
        <dbReference type="ARBA" id="ARBA00048868"/>
    </source>
</evidence>
<dbReference type="Proteomes" id="UP000836404">
    <property type="component" value="Unassembled WGS sequence"/>
</dbReference>
<evidence type="ECO:0000256" key="1">
    <source>
        <dbReference type="ARBA" id="ARBA00001933"/>
    </source>
</evidence>
<dbReference type="GO" id="GO:0005829">
    <property type="term" value="C:cytosol"/>
    <property type="evidence" value="ECO:0007669"/>
    <property type="project" value="TreeGrafter"/>
</dbReference>
<dbReference type="PANTHER" id="PTHR43321">
    <property type="entry name" value="GLUTAMATE DECARBOXYLASE"/>
    <property type="match status" value="1"/>
</dbReference>
<dbReference type="AlphaFoldDB" id="A0A9N8LUB6"/>
<proteinExistence type="inferred from homology"/>
<organism evidence="9 10">
    <name type="scientific">Tilletia laevis</name>
    <dbReference type="NCBI Taxonomy" id="157183"/>
    <lineage>
        <taxon>Eukaryota</taxon>
        <taxon>Fungi</taxon>
        <taxon>Dikarya</taxon>
        <taxon>Basidiomycota</taxon>
        <taxon>Ustilaginomycotina</taxon>
        <taxon>Exobasidiomycetes</taxon>
        <taxon>Tilletiales</taxon>
        <taxon>Tilletiaceae</taxon>
        <taxon>Tilletia</taxon>
    </lineage>
</organism>
<evidence type="ECO:0000256" key="2">
    <source>
        <dbReference type="ARBA" id="ARBA00009533"/>
    </source>
</evidence>
<dbReference type="InterPro" id="IPR015424">
    <property type="entry name" value="PyrdxlP-dep_Trfase"/>
</dbReference>
<comment type="catalytic activity">
    <reaction evidence="6">
        <text>L-glutamate + H(+) = 4-aminobutanoate + CO2</text>
        <dbReference type="Rhea" id="RHEA:17785"/>
        <dbReference type="ChEBI" id="CHEBI:15378"/>
        <dbReference type="ChEBI" id="CHEBI:16526"/>
        <dbReference type="ChEBI" id="CHEBI:29985"/>
        <dbReference type="ChEBI" id="CHEBI:59888"/>
        <dbReference type="EC" id="4.1.1.15"/>
    </reaction>
</comment>
<protein>
    <recommendedName>
        <fullName evidence="3">glutamate decarboxylase</fullName>
        <ecNumber evidence="3">4.1.1.15</ecNumber>
    </recommendedName>
</protein>
<evidence type="ECO:0000313" key="9">
    <source>
        <dbReference type="EMBL" id="CAD6942310.1"/>
    </source>
</evidence>
<reference evidence="9 10" key="1">
    <citation type="submission" date="2020-10" db="EMBL/GenBank/DDBJ databases">
        <authorList>
            <person name="Sedaghatjoo S."/>
        </authorList>
    </citation>
    <scope>NUCLEOTIDE SEQUENCE [LARGE SCALE GENOMIC DNA]</scope>
    <source>
        <strain evidence="9 10">LLFL</strain>
    </source>
</reference>
<dbReference type="GO" id="GO:0004351">
    <property type="term" value="F:glutamate decarboxylase activity"/>
    <property type="evidence" value="ECO:0007669"/>
    <property type="project" value="UniProtKB-EC"/>
</dbReference>
<dbReference type="InterPro" id="IPR010107">
    <property type="entry name" value="Glutamate_decarboxylase"/>
</dbReference>
<evidence type="ECO:0000256" key="4">
    <source>
        <dbReference type="ARBA" id="ARBA00022898"/>
    </source>
</evidence>
<evidence type="ECO:0000256" key="8">
    <source>
        <dbReference type="RuleBase" id="RU000382"/>
    </source>
</evidence>
<comment type="similarity">
    <text evidence="2 8">Belongs to the group II decarboxylase family.</text>
</comment>
<dbReference type="EC" id="4.1.1.15" evidence="3"/>
<comment type="cofactor">
    <cofactor evidence="1 7 8">
        <name>pyridoxal 5'-phosphate</name>
        <dbReference type="ChEBI" id="CHEBI:597326"/>
    </cofactor>
</comment>
<dbReference type="InterPro" id="IPR015421">
    <property type="entry name" value="PyrdxlP-dep_Trfase_major"/>
</dbReference>
<evidence type="ECO:0000256" key="3">
    <source>
        <dbReference type="ARBA" id="ARBA00012421"/>
    </source>
</evidence>
<keyword evidence="4 7" id="KW-0663">Pyridoxal phosphate</keyword>
<dbReference type="EMBL" id="CAJHJF010004363">
    <property type="protein sequence ID" value="CAD6942310.1"/>
    <property type="molecule type" value="Genomic_DNA"/>
</dbReference>
<evidence type="ECO:0000256" key="5">
    <source>
        <dbReference type="ARBA" id="ARBA00023239"/>
    </source>
</evidence>
<dbReference type="GO" id="GO:0030170">
    <property type="term" value="F:pyridoxal phosphate binding"/>
    <property type="evidence" value="ECO:0007669"/>
    <property type="project" value="InterPro"/>
</dbReference>
<name>A0A9N8LUB6_9BASI</name>
<comment type="caution">
    <text evidence="9">The sequence shown here is derived from an EMBL/GenBank/DDBJ whole genome shotgun (WGS) entry which is preliminary data.</text>
</comment>
<gene>
    <name evidence="9" type="ORF">JKILLFL_G1287</name>
</gene>
<dbReference type="Gene3D" id="3.40.640.10">
    <property type="entry name" value="Type I PLP-dependent aspartate aminotransferase-like (Major domain)"/>
    <property type="match status" value="1"/>
</dbReference>
<evidence type="ECO:0000256" key="7">
    <source>
        <dbReference type="PIRSR" id="PIRSR602129-50"/>
    </source>
</evidence>
<dbReference type="Pfam" id="PF00282">
    <property type="entry name" value="Pyridoxal_deC"/>
    <property type="match status" value="1"/>
</dbReference>
<feature type="modified residue" description="N6-(pyridoxal phosphate)lysine" evidence="7">
    <location>
        <position position="81"/>
    </location>
</feature>
<accession>A0A9N8LUB6</accession>
<keyword evidence="5 8" id="KW-0456">Lyase</keyword>
<dbReference type="GO" id="GO:0006538">
    <property type="term" value="P:L-glutamate catabolic process"/>
    <property type="evidence" value="ECO:0007669"/>
    <property type="project" value="TreeGrafter"/>
</dbReference>
<dbReference type="PANTHER" id="PTHR43321:SF3">
    <property type="entry name" value="GLUTAMATE DECARBOXYLASE"/>
    <property type="match status" value="1"/>
</dbReference>
<dbReference type="SUPFAM" id="SSF53383">
    <property type="entry name" value="PLP-dependent transferases"/>
    <property type="match status" value="1"/>
</dbReference>
<dbReference type="InterPro" id="IPR002129">
    <property type="entry name" value="PyrdxlP-dep_de-COase"/>
</dbReference>
<evidence type="ECO:0000313" key="10">
    <source>
        <dbReference type="Proteomes" id="UP000836404"/>
    </source>
</evidence>
<sequence>MEPDRLVEEHAWRFRLELRCKLKPVEEVAKILDGIQERTGLDIPIHVDGASGDFVAPFTNPHLEWNFEIPRVVSINASGHKFGMVYAGLGWIIWMDQEHLHKWLLHKDLIFELHYLGSVEYSFNLHFSRPAAPALAHFINHGYQVNRNVMVADLAHAPTRVCSRSLSSTLATSAPAPSTLCASYYSAARSASGARAARATSPRRRGRRGR</sequence>
<keyword evidence="10" id="KW-1185">Reference proteome</keyword>